<dbReference type="Pfam" id="PF07702">
    <property type="entry name" value="UTRA"/>
    <property type="match status" value="1"/>
</dbReference>
<evidence type="ECO:0000259" key="4">
    <source>
        <dbReference type="PROSITE" id="PS50949"/>
    </source>
</evidence>
<dbReference type="InterPro" id="IPR011663">
    <property type="entry name" value="UTRA"/>
</dbReference>
<evidence type="ECO:0000256" key="3">
    <source>
        <dbReference type="ARBA" id="ARBA00023163"/>
    </source>
</evidence>
<dbReference type="InterPro" id="IPR036390">
    <property type="entry name" value="WH_DNA-bd_sf"/>
</dbReference>
<dbReference type="Gene3D" id="1.10.10.10">
    <property type="entry name" value="Winged helix-like DNA-binding domain superfamily/Winged helix DNA-binding domain"/>
    <property type="match status" value="1"/>
</dbReference>
<evidence type="ECO:0000256" key="1">
    <source>
        <dbReference type="ARBA" id="ARBA00023015"/>
    </source>
</evidence>
<evidence type="ECO:0000313" key="8">
    <source>
        <dbReference type="Proteomes" id="UP000318370"/>
    </source>
</evidence>
<dbReference type="InterPro" id="IPR050679">
    <property type="entry name" value="Bact_HTH_transcr_reg"/>
</dbReference>
<dbReference type="PANTHER" id="PTHR44846:SF1">
    <property type="entry name" value="MANNOSYL-D-GLYCERATE TRANSPORT_METABOLISM SYSTEM REPRESSOR MNGR-RELATED"/>
    <property type="match status" value="1"/>
</dbReference>
<dbReference type="Proteomes" id="UP000317652">
    <property type="component" value="Unassembled WGS sequence"/>
</dbReference>
<name>A0A564IH63_9ENTR</name>
<dbReference type="Gene3D" id="3.40.1410.10">
    <property type="entry name" value="Chorismate lyase-like"/>
    <property type="match status" value="1"/>
</dbReference>
<dbReference type="SMART" id="SM00866">
    <property type="entry name" value="UTRA"/>
    <property type="match status" value="1"/>
</dbReference>
<reference evidence="7 8" key="1">
    <citation type="submission" date="2019-07" db="EMBL/GenBank/DDBJ databases">
        <authorList>
            <person name="Brisse S."/>
            <person name="Rodrigues C."/>
            <person name="Thorpe H."/>
        </authorList>
    </citation>
    <scope>NUCLEOTIDE SEQUENCE [LARGE SCALE GENOMIC DNA]</scope>
    <source>
        <strain evidence="6">SB6408</strain>
        <strain evidence="5">SB6411</strain>
    </source>
</reference>
<protein>
    <submittedName>
        <fullName evidence="6">HTH-type transcriptional repressor YvoA</fullName>
    </submittedName>
</protein>
<dbReference type="PANTHER" id="PTHR44846">
    <property type="entry name" value="MANNOSYL-D-GLYCERATE TRANSPORT/METABOLISM SYSTEM REPRESSOR MNGR-RELATED"/>
    <property type="match status" value="1"/>
</dbReference>
<dbReference type="GO" id="GO:0003677">
    <property type="term" value="F:DNA binding"/>
    <property type="evidence" value="ECO:0007669"/>
    <property type="project" value="UniProtKB-KW"/>
</dbReference>
<dbReference type="EMBL" id="CABGHF010000022">
    <property type="protein sequence ID" value="VUS81446.1"/>
    <property type="molecule type" value="Genomic_DNA"/>
</dbReference>
<dbReference type="InterPro" id="IPR000524">
    <property type="entry name" value="Tscrpt_reg_HTH_GntR"/>
</dbReference>
<dbReference type="InterPro" id="IPR028978">
    <property type="entry name" value="Chorismate_lyase_/UTRA_dom_sf"/>
</dbReference>
<dbReference type="AlphaFoldDB" id="A0A564IH63"/>
<dbReference type="RefSeq" id="WP_142463263.1">
    <property type="nucleotide sequence ID" value="NZ_CABGGS010000011.1"/>
</dbReference>
<dbReference type="PRINTS" id="PR00035">
    <property type="entry name" value="HTHGNTR"/>
</dbReference>
<dbReference type="PROSITE" id="PS50949">
    <property type="entry name" value="HTH_GNTR"/>
    <property type="match status" value="1"/>
</dbReference>
<dbReference type="Proteomes" id="UP000318370">
    <property type="component" value="Unassembled WGS sequence"/>
</dbReference>
<accession>A0A564IH63</accession>
<evidence type="ECO:0000313" key="6">
    <source>
        <dbReference type="EMBL" id="VUS81446.1"/>
    </source>
</evidence>
<dbReference type="GO" id="GO:0003700">
    <property type="term" value="F:DNA-binding transcription factor activity"/>
    <property type="evidence" value="ECO:0007669"/>
    <property type="project" value="InterPro"/>
</dbReference>
<evidence type="ECO:0000313" key="5">
    <source>
        <dbReference type="EMBL" id="VUS43368.1"/>
    </source>
</evidence>
<dbReference type="FunFam" id="1.10.10.10:FF:000079">
    <property type="entry name" value="GntR family transcriptional regulator"/>
    <property type="match status" value="1"/>
</dbReference>
<keyword evidence="7" id="KW-1185">Reference proteome</keyword>
<dbReference type="GO" id="GO:0045892">
    <property type="term" value="P:negative regulation of DNA-templated transcription"/>
    <property type="evidence" value="ECO:0007669"/>
    <property type="project" value="TreeGrafter"/>
</dbReference>
<organism evidence="6 8">
    <name type="scientific">Klebsiella spallanzanii</name>
    <dbReference type="NCBI Taxonomy" id="2587528"/>
    <lineage>
        <taxon>Bacteria</taxon>
        <taxon>Pseudomonadati</taxon>
        <taxon>Pseudomonadota</taxon>
        <taxon>Gammaproteobacteria</taxon>
        <taxon>Enterobacterales</taxon>
        <taxon>Enterobacteriaceae</taxon>
        <taxon>Klebsiella/Raoultella group</taxon>
        <taxon>Klebsiella</taxon>
    </lineage>
</organism>
<dbReference type="InterPro" id="IPR036388">
    <property type="entry name" value="WH-like_DNA-bd_sf"/>
</dbReference>
<proteinExistence type="predicted"/>
<keyword evidence="1" id="KW-0805">Transcription regulation</keyword>
<keyword evidence="3" id="KW-0804">Transcription</keyword>
<evidence type="ECO:0000313" key="7">
    <source>
        <dbReference type="Proteomes" id="UP000317652"/>
    </source>
</evidence>
<dbReference type="CDD" id="cd07377">
    <property type="entry name" value="WHTH_GntR"/>
    <property type="match status" value="1"/>
</dbReference>
<dbReference type="SUPFAM" id="SSF46785">
    <property type="entry name" value="Winged helix' DNA-binding domain"/>
    <property type="match status" value="1"/>
</dbReference>
<evidence type="ECO:0000256" key="2">
    <source>
        <dbReference type="ARBA" id="ARBA00023125"/>
    </source>
</evidence>
<sequence length="241" mass="27518">MAHVLPIYVQIQEQLRSGIKRGDYPPGHKLPSENELAQQFSTTRATVVHAMHGLLSEGLIERVRGKGTFVKTVPIVTRVRKQELGFFEKDLQESNLSIQYQVFFFGEVPSTPALLAHLQLNPGAKIYRLVRLRLIDGKPLAVEIRYLDAEIAANIAVASLETLALQTLFEQQLGIIIHTIHNQVRVALPGQEVAKFLDIKRSRPVMVRQHTCLAGDDKLILWGETWYREEYEFQYSTYRDK</sequence>
<dbReference type="EMBL" id="CABGGS010000011">
    <property type="protein sequence ID" value="VUS43368.1"/>
    <property type="molecule type" value="Genomic_DNA"/>
</dbReference>
<dbReference type="SUPFAM" id="SSF64288">
    <property type="entry name" value="Chorismate lyase-like"/>
    <property type="match status" value="1"/>
</dbReference>
<dbReference type="SMART" id="SM00345">
    <property type="entry name" value="HTH_GNTR"/>
    <property type="match status" value="1"/>
</dbReference>
<keyword evidence="2" id="KW-0238">DNA-binding</keyword>
<dbReference type="Pfam" id="PF00392">
    <property type="entry name" value="GntR"/>
    <property type="match status" value="1"/>
</dbReference>
<feature type="domain" description="HTH gntR-type" evidence="4">
    <location>
        <begin position="5"/>
        <end position="73"/>
    </location>
</feature>
<gene>
    <name evidence="6" type="primary">yvoA_3</name>
    <name evidence="6" type="ORF">SB6408_05563</name>
    <name evidence="5" type="ORF">SB6411_05678</name>
</gene>